<name>A0A8H6HRQ6_9AGAR</name>
<dbReference type="AlphaFoldDB" id="A0A8H6HRQ6"/>
<gene>
    <name evidence="2" type="ORF">DFP72DRAFT_1138304</name>
</gene>
<comment type="caution">
    <text evidence="2">The sequence shown here is derived from an EMBL/GenBank/DDBJ whole genome shotgun (WGS) entry which is preliminary data.</text>
</comment>
<reference evidence="2 3" key="1">
    <citation type="submission" date="2020-07" db="EMBL/GenBank/DDBJ databases">
        <title>Comparative genomics of pyrophilous fungi reveals a link between fire events and developmental genes.</title>
        <authorList>
            <consortium name="DOE Joint Genome Institute"/>
            <person name="Steindorff A.S."/>
            <person name="Carver A."/>
            <person name="Calhoun S."/>
            <person name="Stillman K."/>
            <person name="Liu H."/>
            <person name="Lipzen A."/>
            <person name="Pangilinan J."/>
            <person name="Labutti K."/>
            <person name="Bruns T.D."/>
            <person name="Grigoriev I.V."/>
        </authorList>
    </citation>
    <scope>NUCLEOTIDE SEQUENCE [LARGE SCALE GENOMIC DNA]</scope>
    <source>
        <strain evidence="2 3">CBS 144469</strain>
    </source>
</reference>
<protein>
    <submittedName>
        <fullName evidence="2">Uncharacterized protein</fullName>
    </submittedName>
</protein>
<sequence>MSMLSGGVGASYAGGASLANTAVLGDSQGSTLLQQQQVEQEPTQDEVSSSTRDGPSASVMSDEAGLGDSYVDGAKRQVQPFVVEDHDEDEERLLENGGVLGLLAQIYGRRDGQGGVGISW</sequence>
<keyword evidence="3" id="KW-1185">Reference proteome</keyword>
<feature type="region of interest" description="Disordered" evidence="1">
    <location>
        <begin position="30"/>
        <end position="72"/>
    </location>
</feature>
<feature type="compositionally biased region" description="Low complexity" evidence="1">
    <location>
        <begin position="30"/>
        <end position="47"/>
    </location>
</feature>
<organism evidence="2 3">
    <name type="scientific">Ephemerocybe angulata</name>
    <dbReference type="NCBI Taxonomy" id="980116"/>
    <lineage>
        <taxon>Eukaryota</taxon>
        <taxon>Fungi</taxon>
        <taxon>Dikarya</taxon>
        <taxon>Basidiomycota</taxon>
        <taxon>Agaricomycotina</taxon>
        <taxon>Agaricomycetes</taxon>
        <taxon>Agaricomycetidae</taxon>
        <taxon>Agaricales</taxon>
        <taxon>Agaricineae</taxon>
        <taxon>Psathyrellaceae</taxon>
        <taxon>Ephemerocybe</taxon>
    </lineage>
</organism>
<proteinExistence type="predicted"/>
<accession>A0A8H6HRQ6</accession>
<dbReference type="Proteomes" id="UP000521943">
    <property type="component" value="Unassembled WGS sequence"/>
</dbReference>
<evidence type="ECO:0000313" key="2">
    <source>
        <dbReference type="EMBL" id="KAF6751207.1"/>
    </source>
</evidence>
<evidence type="ECO:0000313" key="3">
    <source>
        <dbReference type="Proteomes" id="UP000521943"/>
    </source>
</evidence>
<evidence type="ECO:0000256" key="1">
    <source>
        <dbReference type="SAM" id="MobiDB-lite"/>
    </source>
</evidence>
<dbReference type="EMBL" id="JACGCI010000052">
    <property type="protein sequence ID" value="KAF6751207.1"/>
    <property type="molecule type" value="Genomic_DNA"/>
</dbReference>